<gene>
    <name evidence="3" type="ORF">LTR69_009592</name>
</gene>
<dbReference type="PANTHER" id="PTHR35186:SF4">
    <property type="entry name" value="PRION-INHIBITION AND PROPAGATION HELO DOMAIN-CONTAINING PROTEIN"/>
    <property type="match status" value="1"/>
</dbReference>
<proteinExistence type="predicted"/>
<dbReference type="EMBL" id="JAVRRF010000027">
    <property type="protein sequence ID" value="KAK5053022.1"/>
    <property type="molecule type" value="Genomic_DNA"/>
</dbReference>
<reference evidence="3 4" key="1">
    <citation type="submission" date="2023-08" db="EMBL/GenBank/DDBJ databases">
        <title>Black Yeasts Isolated from many extreme environments.</title>
        <authorList>
            <person name="Coleine C."/>
            <person name="Stajich J.E."/>
            <person name="Selbmann L."/>
        </authorList>
    </citation>
    <scope>NUCLEOTIDE SEQUENCE [LARGE SCALE GENOMIC DNA]</scope>
    <source>
        <strain evidence="3 4">CCFEE 6328</strain>
    </source>
</reference>
<accession>A0ABR0J1Z4</accession>
<organism evidence="3 4">
    <name type="scientific">Exophiala sideris</name>
    <dbReference type="NCBI Taxonomy" id="1016849"/>
    <lineage>
        <taxon>Eukaryota</taxon>
        <taxon>Fungi</taxon>
        <taxon>Dikarya</taxon>
        <taxon>Ascomycota</taxon>
        <taxon>Pezizomycotina</taxon>
        <taxon>Eurotiomycetes</taxon>
        <taxon>Chaetothyriomycetidae</taxon>
        <taxon>Chaetothyriales</taxon>
        <taxon>Herpotrichiellaceae</taxon>
        <taxon>Exophiala</taxon>
    </lineage>
</organism>
<evidence type="ECO:0000313" key="3">
    <source>
        <dbReference type="EMBL" id="KAK5053022.1"/>
    </source>
</evidence>
<dbReference type="Pfam" id="PF24476">
    <property type="entry name" value="DUF7580"/>
    <property type="match status" value="1"/>
</dbReference>
<dbReference type="PANTHER" id="PTHR35186">
    <property type="entry name" value="ANK_REP_REGION DOMAIN-CONTAINING PROTEIN"/>
    <property type="match status" value="1"/>
</dbReference>
<feature type="chain" id="PRO_5046970724" description="DUF7580 domain-containing protein" evidence="1">
    <location>
        <begin position="19"/>
        <end position="594"/>
    </location>
</feature>
<sequence>MAEAVGLALAIAPLVVTAIEKYDNTSKCIKAFRTRTKSVKASSNVLKVLRDIFLRANLRLLHCCVGEDDARQMLANSQHPCWRAKDFSRRYTDVIGDSREALESAMELIRDELESVRISLSKVEMDDTSAPEDLRRRLRFAFKQEGIEKSLERLGRHTQYFVSLVDLCIPYQVNTSQQKVPFSTRTSLKAYRVVKDAASDLHKAFQSACTKHIGHQAHLNLEPSYAESGKTPLRFTLAFSRLCMDDSTSPGEATWLTAETAITGEVEPAEESEPLQRASQALNRAHDCLEAKREPVDRKPRTRLVKKHERLAQEPTTKLMVDNAIRSPSTPSLANLCSGSNFCDQLQKFLHQTQPSDNAVGYLVSPQGSRHLIYIDSKSTIAFQGPRDPGLKSLHKFLVDSDQGAEHSSLSLPEKISLGKKLAKALLQFHATPWLGETWSSQKVLLGRIDSLDDEDGHSPGAYVSTQIQGRARNPAESAIQQLAVPRPALVRNQILFGLGVMLLEIAYLRPLATMIRPVDKRNHAAGQDAEFQAADRLSRSVSSQLGAEYAEVTRKLIHTDFGRGFSMEESRLQEAFYQDIICELEHLEHRLRG</sequence>
<feature type="domain" description="DUF7580" evidence="2">
    <location>
        <begin position="194"/>
        <end position="586"/>
    </location>
</feature>
<dbReference type="InterPro" id="IPR056002">
    <property type="entry name" value="DUF7580"/>
</dbReference>
<dbReference type="Proteomes" id="UP001345691">
    <property type="component" value="Unassembled WGS sequence"/>
</dbReference>
<protein>
    <recommendedName>
        <fullName evidence="2">DUF7580 domain-containing protein</fullName>
    </recommendedName>
</protein>
<evidence type="ECO:0000259" key="2">
    <source>
        <dbReference type="Pfam" id="PF24476"/>
    </source>
</evidence>
<keyword evidence="4" id="KW-1185">Reference proteome</keyword>
<evidence type="ECO:0000256" key="1">
    <source>
        <dbReference type="SAM" id="SignalP"/>
    </source>
</evidence>
<evidence type="ECO:0000313" key="4">
    <source>
        <dbReference type="Proteomes" id="UP001345691"/>
    </source>
</evidence>
<name>A0ABR0J1Z4_9EURO</name>
<feature type="signal peptide" evidence="1">
    <location>
        <begin position="1"/>
        <end position="18"/>
    </location>
</feature>
<comment type="caution">
    <text evidence="3">The sequence shown here is derived from an EMBL/GenBank/DDBJ whole genome shotgun (WGS) entry which is preliminary data.</text>
</comment>
<keyword evidence="1" id="KW-0732">Signal</keyword>